<dbReference type="PATRIC" id="fig|37636.3.peg.1618"/>
<dbReference type="Proteomes" id="UP000287173">
    <property type="component" value="Unassembled WGS sequence"/>
</dbReference>
<reference evidence="2 4" key="1">
    <citation type="submission" date="2015-09" db="EMBL/GenBank/DDBJ databases">
        <title>Draft genome sequence of Thermus scotoductus strain K1 isolated from a geothermal spring in Nagorno-Karabakh, Armenia.</title>
        <authorList>
            <person name="Saghatelyan A."/>
            <person name="Poghosyan L."/>
            <person name="Panosyan H."/>
            <person name="Birkeland N.-K."/>
        </authorList>
    </citation>
    <scope>NUCLEOTIDE SEQUENCE [LARGE SCALE GENOMIC DNA]</scope>
    <source>
        <strain evidence="2 4">K1</strain>
    </source>
</reference>
<evidence type="ECO:0000259" key="1">
    <source>
        <dbReference type="Pfam" id="PF12697"/>
    </source>
</evidence>
<dbReference type="SUPFAM" id="SSF53474">
    <property type="entry name" value="alpha/beta-Hydrolases"/>
    <property type="match status" value="1"/>
</dbReference>
<evidence type="ECO:0000313" key="3">
    <source>
        <dbReference type="EMBL" id="RTI05265.1"/>
    </source>
</evidence>
<sequence length="249" mass="27211">MLSCLESGKGVPVVLVHGNFACKEWWREVLQNPPEGTWLLAPDLPGFGESQAPRDFTPSIPAYAQALRAFLREKDAEEAILVGHSLGGAVVMEAAGEKTRGLVLINPAPPSGLQTPEAYYPILEGYRHNREALAQALAAMAPTRRPSWFPELVEKAQGMHPAHFQGNARALAAWRLERAYPGPVLVVYGTLDPLVTRVMAEETAAFFPRGRLLVLEGVGHSVNLESPELLKDILKDFVKEVYGEVQGRG</sequence>
<comment type="caution">
    <text evidence="2">The sequence shown here is derived from an EMBL/GenBank/DDBJ whole genome shotgun (WGS) entry which is preliminary data.</text>
</comment>
<dbReference type="PANTHER" id="PTHR43194">
    <property type="entry name" value="HYDROLASE ALPHA/BETA FOLD FAMILY"/>
    <property type="match status" value="1"/>
</dbReference>
<dbReference type="EMBL" id="LJJR01000041">
    <property type="protein sequence ID" value="KPD26258.1"/>
    <property type="molecule type" value="Genomic_DNA"/>
</dbReference>
<dbReference type="AlphaFoldDB" id="A0A0N0ZMV9"/>
<feature type="domain" description="AB hydrolase-1" evidence="1">
    <location>
        <begin position="13"/>
        <end position="230"/>
    </location>
</feature>
<evidence type="ECO:0000313" key="2">
    <source>
        <dbReference type="EMBL" id="KPD26258.1"/>
    </source>
</evidence>
<dbReference type="InterPro" id="IPR029058">
    <property type="entry name" value="AB_hydrolase_fold"/>
</dbReference>
<protein>
    <submittedName>
        <fullName evidence="2 3">Hydrolase</fullName>
    </submittedName>
</protein>
<dbReference type="GO" id="GO:0016787">
    <property type="term" value="F:hydrolase activity"/>
    <property type="evidence" value="ECO:0007669"/>
    <property type="project" value="UniProtKB-KW"/>
</dbReference>
<dbReference type="InterPro" id="IPR000073">
    <property type="entry name" value="AB_hydrolase_1"/>
</dbReference>
<organism evidence="2 4">
    <name type="scientific">Thermus scotoductus</name>
    <dbReference type="NCBI Taxonomy" id="37636"/>
    <lineage>
        <taxon>Bacteria</taxon>
        <taxon>Thermotogati</taxon>
        <taxon>Deinococcota</taxon>
        <taxon>Deinococci</taxon>
        <taxon>Thermales</taxon>
        <taxon>Thermaceae</taxon>
        <taxon>Thermus</taxon>
    </lineage>
</organism>
<proteinExistence type="predicted"/>
<dbReference type="RefSeq" id="WP_054392380.1">
    <property type="nucleotide sequence ID" value="NZ_PEMG01000438.1"/>
</dbReference>
<dbReference type="InterPro" id="IPR050228">
    <property type="entry name" value="Carboxylesterase_BioH"/>
</dbReference>
<gene>
    <name evidence="2" type="ORF">AN926_10720</name>
    <name evidence="3" type="ORF">CSW30_11820</name>
</gene>
<keyword evidence="2" id="KW-0378">Hydrolase</keyword>
<name>A0A0N0ZMV9_THESC</name>
<dbReference type="Gene3D" id="3.40.50.1820">
    <property type="entry name" value="alpha/beta hydrolase"/>
    <property type="match status" value="1"/>
</dbReference>
<evidence type="ECO:0000313" key="4">
    <source>
        <dbReference type="Proteomes" id="UP000053099"/>
    </source>
</evidence>
<dbReference type="Pfam" id="PF12697">
    <property type="entry name" value="Abhydrolase_6"/>
    <property type="match status" value="1"/>
</dbReference>
<dbReference type="PRINTS" id="PR00111">
    <property type="entry name" value="ABHYDROLASE"/>
</dbReference>
<dbReference type="Proteomes" id="UP000053099">
    <property type="component" value="Unassembled WGS sequence"/>
</dbReference>
<dbReference type="EMBL" id="PEMG01000438">
    <property type="protein sequence ID" value="RTI05265.1"/>
    <property type="molecule type" value="Genomic_DNA"/>
</dbReference>
<reference evidence="3 5" key="2">
    <citation type="journal article" date="2019" name="Extremophiles">
        <title>Biogeography of thermophiles and predominance of Thermus scotoductus in domestic water heaters.</title>
        <authorList>
            <person name="Wilpiszeski R.L."/>
            <person name="Zhang Z."/>
            <person name="House C.H."/>
        </authorList>
    </citation>
    <scope>NUCLEOTIDE SEQUENCE [LARGE SCALE GENOMIC DNA]</scope>
    <source>
        <strain evidence="3 5">17_S17</strain>
    </source>
</reference>
<evidence type="ECO:0000313" key="5">
    <source>
        <dbReference type="Proteomes" id="UP000287173"/>
    </source>
</evidence>
<dbReference type="PANTHER" id="PTHR43194:SF5">
    <property type="entry name" value="PIMELOYL-[ACYL-CARRIER PROTEIN] METHYL ESTER ESTERASE"/>
    <property type="match status" value="1"/>
</dbReference>
<accession>A0A0N0ZMV9</accession>